<evidence type="ECO:0000259" key="6">
    <source>
        <dbReference type="PROSITE" id="PS50280"/>
    </source>
</evidence>
<evidence type="ECO:0000313" key="7">
    <source>
        <dbReference type="EMBL" id="QQP37689.1"/>
    </source>
</evidence>
<gene>
    <name evidence="7" type="ORF">FKW44_018059</name>
</gene>
<feature type="non-terminal residue" evidence="7">
    <location>
        <position position="1"/>
    </location>
</feature>
<dbReference type="PANTHER" id="PTHR46820:SF1">
    <property type="entry name" value="HISTONE-LYSINE N-METHYLTRANSFERASE SETD7"/>
    <property type="match status" value="1"/>
</dbReference>
<dbReference type="InterPro" id="IPR013083">
    <property type="entry name" value="Znf_RING/FYVE/PHD"/>
</dbReference>
<dbReference type="Proteomes" id="UP000595437">
    <property type="component" value="Chromosome 12"/>
</dbReference>
<dbReference type="GO" id="GO:0005634">
    <property type="term" value="C:nucleus"/>
    <property type="evidence" value="ECO:0007669"/>
    <property type="project" value="TreeGrafter"/>
</dbReference>
<dbReference type="GO" id="GO:0008276">
    <property type="term" value="F:protein methyltransferase activity"/>
    <property type="evidence" value="ECO:0007669"/>
    <property type="project" value="UniProtKB-ARBA"/>
</dbReference>
<dbReference type="GO" id="GO:0008757">
    <property type="term" value="F:S-adenosylmethionine-dependent methyltransferase activity"/>
    <property type="evidence" value="ECO:0007669"/>
    <property type="project" value="UniProtKB-ARBA"/>
</dbReference>
<dbReference type="GO" id="GO:0032259">
    <property type="term" value="P:methylation"/>
    <property type="evidence" value="ECO:0007669"/>
    <property type="project" value="UniProtKB-KW"/>
</dbReference>
<organism evidence="7 8">
    <name type="scientific">Caligus rogercresseyi</name>
    <name type="common">Sea louse</name>
    <dbReference type="NCBI Taxonomy" id="217165"/>
    <lineage>
        <taxon>Eukaryota</taxon>
        <taxon>Metazoa</taxon>
        <taxon>Ecdysozoa</taxon>
        <taxon>Arthropoda</taxon>
        <taxon>Crustacea</taxon>
        <taxon>Multicrustacea</taxon>
        <taxon>Hexanauplia</taxon>
        <taxon>Copepoda</taxon>
        <taxon>Siphonostomatoida</taxon>
        <taxon>Caligidae</taxon>
        <taxon>Caligus</taxon>
    </lineage>
</organism>
<dbReference type="InterPro" id="IPR001214">
    <property type="entry name" value="SET_dom"/>
</dbReference>
<feature type="coiled-coil region" evidence="4">
    <location>
        <begin position="12"/>
        <end position="46"/>
    </location>
</feature>
<dbReference type="InterPro" id="IPR011011">
    <property type="entry name" value="Znf_FYVE_PHD"/>
</dbReference>
<dbReference type="OrthoDB" id="294378at2759"/>
<dbReference type="InterPro" id="IPR046341">
    <property type="entry name" value="SET_dom_sf"/>
</dbReference>
<dbReference type="GO" id="GO:0003682">
    <property type="term" value="F:chromatin binding"/>
    <property type="evidence" value="ECO:0007669"/>
    <property type="project" value="TreeGrafter"/>
</dbReference>
<dbReference type="CDD" id="cd15489">
    <property type="entry name" value="PHD_SF"/>
    <property type="match status" value="1"/>
</dbReference>
<dbReference type="InterPro" id="IPR019786">
    <property type="entry name" value="Zinc_finger_PHD-type_CS"/>
</dbReference>
<dbReference type="GO" id="GO:0008270">
    <property type="term" value="F:zinc ion binding"/>
    <property type="evidence" value="ECO:0007669"/>
    <property type="project" value="UniProtKB-KW"/>
</dbReference>
<evidence type="ECO:0000256" key="2">
    <source>
        <dbReference type="ARBA" id="ARBA00022771"/>
    </source>
</evidence>
<dbReference type="GO" id="GO:0070828">
    <property type="term" value="P:heterochromatin organization"/>
    <property type="evidence" value="ECO:0007669"/>
    <property type="project" value="TreeGrafter"/>
</dbReference>
<keyword evidence="1" id="KW-0479">Metal-binding</keyword>
<dbReference type="Pfam" id="PF00856">
    <property type="entry name" value="SET"/>
    <property type="match status" value="1"/>
</dbReference>
<evidence type="ECO:0000256" key="3">
    <source>
        <dbReference type="ARBA" id="ARBA00022833"/>
    </source>
</evidence>
<keyword evidence="4" id="KW-0175">Coiled coil</keyword>
<keyword evidence="2" id="KW-0863">Zinc-finger</keyword>
<dbReference type="EMBL" id="CP045901">
    <property type="protein sequence ID" value="QQP37689.1"/>
    <property type="molecule type" value="Genomic_DNA"/>
</dbReference>
<evidence type="ECO:0000256" key="5">
    <source>
        <dbReference type="SAM" id="MobiDB-lite"/>
    </source>
</evidence>
<dbReference type="SMART" id="SM00249">
    <property type="entry name" value="PHD"/>
    <property type="match status" value="1"/>
</dbReference>
<dbReference type="Gene3D" id="3.30.40.10">
    <property type="entry name" value="Zinc/RING finger domain, C3HC4 (zinc finger)"/>
    <property type="match status" value="1"/>
</dbReference>
<feature type="domain" description="SET" evidence="6">
    <location>
        <begin position="513"/>
        <end position="637"/>
    </location>
</feature>
<name>A0A7T8JX50_CALRO</name>
<keyword evidence="7" id="KW-0489">Methyltransferase</keyword>
<dbReference type="PROSITE" id="PS01359">
    <property type="entry name" value="ZF_PHD_1"/>
    <property type="match status" value="1"/>
</dbReference>
<dbReference type="AlphaFoldDB" id="A0A7T8JX50"/>
<dbReference type="GO" id="GO:0008170">
    <property type="term" value="F:N-methyltransferase activity"/>
    <property type="evidence" value="ECO:0007669"/>
    <property type="project" value="UniProtKB-ARBA"/>
</dbReference>
<keyword evidence="8" id="KW-1185">Reference proteome</keyword>
<proteinExistence type="predicted"/>
<dbReference type="PROSITE" id="PS50280">
    <property type="entry name" value="SET"/>
    <property type="match status" value="1"/>
</dbReference>
<accession>A0A7T8JX50</accession>
<keyword evidence="3" id="KW-0862">Zinc</keyword>
<evidence type="ECO:0000256" key="4">
    <source>
        <dbReference type="SAM" id="Coils"/>
    </source>
</evidence>
<sequence>GRNRDPLSDNNWKALIDKRKKCKARMQNLKEELDTATKALIDIDKRRRENGHLYDPPPSRFLSSASFRHPTRSPSSNLPAQRVQRTPHLNLNFERHSFIRDTVYKRAPNDICPFKLPISEVDPKRREVLSFHNAHCVQDPPISWESNEQYSHSTKNSVSAEIKMAEPKDYLRILVHTSWESLQTFNGLFQLSNALIKKEDSYLLTILYQLTQVFFCIHQKKVSNDLGAKAIYETHSSQEEVISFDSISSQVHFEIVDDSGIDEEDWEYYSENEGERAKSPQRGQAFPRIPASLLERWNTSIWASDEDSSESDYYSSENEEETEYYEEFEFTDDRLLKWIRNLNNSEETKFLKTLTASRINPLKFRKTTKGKNVTEYVYDQDGHTSGFFREFINGQFNSFGKCETIVIPERKPTLKKDKILWLKLKGNTYCFYGQHQSVYLYPDLTTAIVGEYSSSGQLLGHGTYGKVTSIRAEEELIIPVVTPMEGLQRIIHDPASSIVISKNPLLRDPYETLTVKVSQSTIPFAGDGLFARRSVGPLTLLALFNGVKIREATAHRGQWSLQTTEYRIALKRDMSLDIPAGNASLSKYCASLGHKCCHSFRPNSFFEEIVHPRFGHIMSLISQKSIRIGEEITVSYNYDLARAPPWYRDAWFVHLREAQGLSEEELQDLANKKSQAWGIFVEVPSPPRGSDRFRPCGSCDEHLGLRQWTLSCTICELWFHFSCIKEISEEEFEEASRSEEGLDWRCRECAGLKS</sequence>
<evidence type="ECO:0000256" key="1">
    <source>
        <dbReference type="ARBA" id="ARBA00022723"/>
    </source>
</evidence>
<feature type="compositionally biased region" description="Polar residues" evidence="5">
    <location>
        <begin position="61"/>
        <end position="80"/>
    </location>
</feature>
<dbReference type="GO" id="GO:0005694">
    <property type="term" value="C:chromosome"/>
    <property type="evidence" value="ECO:0007669"/>
    <property type="project" value="TreeGrafter"/>
</dbReference>
<keyword evidence="7" id="KW-0808">Transferase</keyword>
<dbReference type="PANTHER" id="PTHR46820">
    <property type="entry name" value="HISTONE-LYSINE N-METHYLTRANSFERASE SETD7"/>
    <property type="match status" value="1"/>
</dbReference>
<dbReference type="Gene3D" id="2.170.270.10">
    <property type="entry name" value="SET domain"/>
    <property type="match status" value="1"/>
</dbReference>
<dbReference type="SUPFAM" id="SSF82199">
    <property type="entry name" value="SET domain"/>
    <property type="match status" value="1"/>
</dbReference>
<dbReference type="InterPro" id="IPR001965">
    <property type="entry name" value="Znf_PHD"/>
</dbReference>
<dbReference type="SUPFAM" id="SSF57903">
    <property type="entry name" value="FYVE/PHD zinc finger"/>
    <property type="match status" value="1"/>
</dbReference>
<reference evidence="8" key="1">
    <citation type="submission" date="2021-01" db="EMBL/GenBank/DDBJ databases">
        <title>Caligus Genome Assembly.</title>
        <authorList>
            <person name="Gallardo-Escarate C."/>
        </authorList>
    </citation>
    <scope>NUCLEOTIDE SEQUENCE [LARGE SCALE GENOMIC DNA]</scope>
</reference>
<feature type="region of interest" description="Disordered" evidence="5">
    <location>
        <begin position="48"/>
        <end position="80"/>
    </location>
</feature>
<protein>
    <submittedName>
        <fullName evidence="7">SET domain containing (Lysine methyltransferase) 7</fullName>
    </submittedName>
</protein>
<evidence type="ECO:0000313" key="8">
    <source>
        <dbReference type="Proteomes" id="UP000595437"/>
    </source>
</evidence>